<accession>A0A0F9UTR2</accession>
<reference evidence="1" key="1">
    <citation type="journal article" date="2015" name="Nature">
        <title>Complex archaea that bridge the gap between prokaryotes and eukaryotes.</title>
        <authorList>
            <person name="Spang A."/>
            <person name="Saw J.H."/>
            <person name="Jorgensen S.L."/>
            <person name="Zaremba-Niedzwiedzka K."/>
            <person name="Martijn J."/>
            <person name="Lind A.E."/>
            <person name="van Eijk R."/>
            <person name="Schleper C."/>
            <person name="Guy L."/>
            <person name="Ettema T.J."/>
        </authorList>
    </citation>
    <scope>NUCLEOTIDE SEQUENCE</scope>
</reference>
<name>A0A0F9UTR2_9ZZZZ</name>
<comment type="caution">
    <text evidence="1">The sequence shown here is derived from an EMBL/GenBank/DDBJ whole genome shotgun (WGS) entry which is preliminary data.</text>
</comment>
<evidence type="ECO:0000313" key="1">
    <source>
        <dbReference type="EMBL" id="KKN90857.1"/>
    </source>
</evidence>
<protein>
    <submittedName>
        <fullName evidence="1">Uncharacterized protein</fullName>
    </submittedName>
</protein>
<proteinExistence type="predicted"/>
<sequence length="74" mass="8276">MNNMSEKKENKTSYTNIFKKCATTEGLGSDNFEKCCDNELNKDSNIVLKTAENIMKAVIGKNKTEDKPKSNANI</sequence>
<organism evidence="1">
    <name type="scientific">marine sediment metagenome</name>
    <dbReference type="NCBI Taxonomy" id="412755"/>
    <lineage>
        <taxon>unclassified sequences</taxon>
        <taxon>metagenomes</taxon>
        <taxon>ecological metagenomes</taxon>
    </lineage>
</organism>
<gene>
    <name evidence="1" type="ORF">LCGC14_0224410</name>
</gene>
<dbReference type="AlphaFoldDB" id="A0A0F9UTR2"/>
<dbReference type="EMBL" id="LAZR01000107">
    <property type="protein sequence ID" value="KKN90857.1"/>
    <property type="molecule type" value="Genomic_DNA"/>
</dbReference>